<dbReference type="PANTHER" id="PTHR34477">
    <property type="entry name" value="UPF0213 PROTEIN YHBQ"/>
    <property type="match status" value="1"/>
</dbReference>
<dbReference type="InterPro" id="IPR000305">
    <property type="entry name" value="GIY-YIG_endonuc"/>
</dbReference>
<evidence type="ECO:0000256" key="1">
    <source>
        <dbReference type="ARBA" id="ARBA00007435"/>
    </source>
</evidence>
<dbReference type="InterPro" id="IPR035901">
    <property type="entry name" value="GIY-YIG_endonuc_sf"/>
</dbReference>
<organism evidence="3 4">
    <name type="scientific">Candidatus Kaiserbacteria bacterium RIFCSPHIGHO2_01_FULL_54_36</name>
    <dbReference type="NCBI Taxonomy" id="1798482"/>
    <lineage>
        <taxon>Bacteria</taxon>
        <taxon>Candidatus Kaiseribacteriota</taxon>
    </lineage>
</organism>
<proteinExistence type="inferred from homology"/>
<dbReference type="Pfam" id="PF01541">
    <property type="entry name" value="GIY-YIG"/>
    <property type="match status" value="1"/>
</dbReference>
<evidence type="ECO:0000313" key="3">
    <source>
        <dbReference type="EMBL" id="OGG50980.1"/>
    </source>
</evidence>
<dbReference type="AlphaFoldDB" id="A0A1F6CPH6"/>
<dbReference type="PROSITE" id="PS50164">
    <property type="entry name" value="GIY_YIG"/>
    <property type="match status" value="1"/>
</dbReference>
<accession>A0A1F6CPH6</accession>
<evidence type="ECO:0000259" key="2">
    <source>
        <dbReference type="PROSITE" id="PS50164"/>
    </source>
</evidence>
<dbReference type="Proteomes" id="UP000178370">
    <property type="component" value="Unassembled WGS sequence"/>
</dbReference>
<sequence>MNPVRDDKGWYTYVLRSKRDGKWYTGSTGDLRKRFKQHTDGEVSSTKHRGKLELIYYEMCRNEGDARSRELFLKSGMGKRYLQNRMKRFLSLTG</sequence>
<dbReference type="CDD" id="cd10449">
    <property type="entry name" value="GIY-YIG_SLX1_like"/>
    <property type="match status" value="1"/>
</dbReference>
<evidence type="ECO:0000313" key="4">
    <source>
        <dbReference type="Proteomes" id="UP000178370"/>
    </source>
</evidence>
<name>A0A1F6CPH6_9BACT</name>
<comment type="caution">
    <text evidence="3">The sequence shown here is derived from an EMBL/GenBank/DDBJ whole genome shotgun (WGS) entry which is preliminary data.</text>
</comment>
<dbReference type="InterPro" id="IPR050190">
    <property type="entry name" value="UPF0213_domain"/>
</dbReference>
<dbReference type="Gene3D" id="3.40.1440.10">
    <property type="entry name" value="GIY-YIG endonuclease"/>
    <property type="match status" value="1"/>
</dbReference>
<dbReference type="EMBL" id="MFKV01000004">
    <property type="protein sequence ID" value="OGG50980.1"/>
    <property type="molecule type" value="Genomic_DNA"/>
</dbReference>
<gene>
    <name evidence="3" type="ORF">A2763_00025</name>
</gene>
<dbReference type="STRING" id="1798482.A2763_00025"/>
<reference evidence="3 4" key="1">
    <citation type="journal article" date="2016" name="Nat. Commun.">
        <title>Thousands of microbial genomes shed light on interconnected biogeochemical processes in an aquifer system.</title>
        <authorList>
            <person name="Anantharaman K."/>
            <person name="Brown C.T."/>
            <person name="Hug L.A."/>
            <person name="Sharon I."/>
            <person name="Castelle C.J."/>
            <person name="Probst A.J."/>
            <person name="Thomas B.C."/>
            <person name="Singh A."/>
            <person name="Wilkins M.J."/>
            <person name="Karaoz U."/>
            <person name="Brodie E.L."/>
            <person name="Williams K.H."/>
            <person name="Hubbard S.S."/>
            <person name="Banfield J.F."/>
        </authorList>
    </citation>
    <scope>NUCLEOTIDE SEQUENCE [LARGE SCALE GENOMIC DNA]</scope>
</reference>
<dbReference type="PANTHER" id="PTHR34477:SF1">
    <property type="entry name" value="UPF0213 PROTEIN YHBQ"/>
    <property type="match status" value="1"/>
</dbReference>
<dbReference type="SUPFAM" id="SSF82771">
    <property type="entry name" value="GIY-YIG endonuclease"/>
    <property type="match status" value="1"/>
</dbReference>
<feature type="domain" description="GIY-YIG" evidence="2">
    <location>
        <begin position="8"/>
        <end position="83"/>
    </location>
</feature>
<protein>
    <recommendedName>
        <fullName evidence="2">GIY-YIG domain-containing protein</fullName>
    </recommendedName>
</protein>
<comment type="similarity">
    <text evidence="1">Belongs to the UPF0213 family.</text>
</comment>